<dbReference type="Pfam" id="PF02771">
    <property type="entry name" value="Acyl-CoA_dh_N"/>
    <property type="match status" value="1"/>
</dbReference>
<dbReference type="Gene3D" id="2.40.110.10">
    <property type="entry name" value="Butyryl-CoA Dehydrogenase, subunit A, domain 2"/>
    <property type="match status" value="1"/>
</dbReference>
<evidence type="ECO:0000313" key="3">
    <source>
        <dbReference type="Proteomes" id="UP000377595"/>
    </source>
</evidence>
<dbReference type="SUPFAM" id="SSF56645">
    <property type="entry name" value="Acyl-CoA dehydrogenase NM domain-like"/>
    <property type="match status" value="1"/>
</dbReference>
<evidence type="ECO:0000259" key="1">
    <source>
        <dbReference type="Pfam" id="PF02771"/>
    </source>
</evidence>
<dbReference type="PANTHER" id="PTHR43884:SF12">
    <property type="entry name" value="ISOVALERYL-COA DEHYDROGENASE, MITOCHONDRIAL-RELATED"/>
    <property type="match status" value="1"/>
</dbReference>
<gene>
    <name evidence="2" type="ORF">Aple_012270</name>
</gene>
<dbReference type="InterPro" id="IPR013786">
    <property type="entry name" value="AcylCoA_DH/ox_N"/>
</dbReference>
<organism evidence="2 3">
    <name type="scientific">Acrocarpospora pleiomorpha</name>
    <dbReference type="NCBI Taxonomy" id="90975"/>
    <lineage>
        <taxon>Bacteria</taxon>
        <taxon>Bacillati</taxon>
        <taxon>Actinomycetota</taxon>
        <taxon>Actinomycetes</taxon>
        <taxon>Streptosporangiales</taxon>
        <taxon>Streptosporangiaceae</taxon>
        <taxon>Acrocarpospora</taxon>
    </lineage>
</organism>
<dbReference type="RefSeq" id="WP_155343481.1">
    <property type="nucleotide sequence ID" value="NZ_BAAAHM010000010.1"/>
</dbReference>
<name>A0A5M3XC40_9ACTN</name>
<dbReference type="GO" id="GO:0003995">
    <property type="term" value="F:acyl-CoA dehydrogenase activity"/>
    <property type="evidence" value="ECO:0007669"/>
    <property type="project" value="TreeGrafter"/>
</dbReference>
<dbReference type="AlphaFoldDB" id="A0A5M3XC40"/>
<keyword evidence="3" id="KW-1185">Reference proteome</keyword>
<evidence type="ECO:0000313" key="2">
    <source>
        <dbReference type="EMBL" id="GES18332.1"/>
    </source>
</evidence>
<accession>A0A5M3XC40</accession>
<dbReference type="EMBL" id="BLAF01000007">
    <property type="protein sequence ID" value="GES18332.1"/>
    <property type="molecule type" value="Genomic_DNA"/>
</dbReference>
<sequence length="344" mass="36666">MEHPAYREFAQLVEEVIAPRAVEVDATEVPRSHVEALREVGYFSWTVPREYGGAPIPPEVKSAVDDLLFGADPSTALAVVHHGSQVAQALTAGTPPALDLLPKLATGERIGGAGMSQIRAWPKRPSLMATRAPGGYRFDGPVRWISGWGLVDTAWIGAVDERTSTYVFGIADLTRPGITATRLRLAAVHGSRTVSLKLDGYVVPDEFITAVVDITEWNETDGQVWPSTRQAQAAGTPALPTAGPVGLARAALADALAAYPGQPSLLRLSEELERAAVTPIAEPHWRVQLDALAMRATAAGLIASGGEGLLTGDIAQVRARAALFLQVRALSERVRPARLEQFAN</sequence>
<reference evidence="2 3" key="1">
    <citation type="submission" date="2019-10" db="EMBL/GenBank/DDBJ databases">
        <title>Whole genome shotgun sequence of Acrocarpospora pleiomorpha NBRC 16267.</title>
        <authorList>
            <person name="Ichikawa N."/>
            <person name="Kimura A."/>
            <person name="Kitahashi Y."/>
            <person name="Komaki H."/>
            <person name="Oguchi A."/>
        </authorList>
    </citation>
    <scope>NUCLEOTIDE SEQUENCE [LARGE SCALE GENOMIC DNA]</scope>
    <source>
        <strain evidence="2 3">NBRC 16267</strain>
    </source>
</reference>
<dbReference type="Proteomes" id="UP000377595">
    <property type="component" value="Unassembled WGS sequence"/>
</dbReference>
<feature type="domain" description="Acyl-CoA dehydrogenase/oxidase N-terminal" evidence="1">
    <location>
        <begin position="8"/>
        <end position="108"/>
    </location>
</feature>
<dbReference type="InterPro" id="IPR009100">
    <property type="entry name" value="AcylCoA_DH/oxidase_NM_dom_sf"/>
</dbReference>
<dbReference type="InterPro" id="IPR046373">
    <property type="entry name" value="Acyl-CoA_Oxase/DH_mid-dom_sf"/>
</dbReference>
<dbReference type="PANTHER" id="PTHR43884">
    <property type="entry name" value="ACYL-COA DEHYDROGENASE"/>
    <property type="match status" value="1"/>
</dbReference>
<dbReference type="GO" id="GO:0050660">
    <property type="term" value="F:flavin adenine dinucleotide binding"/>
    <property type="evidence" value="ECO:0007669"/>
    <property type="project" value="InterPro"/>
</dbReference>
<comment type="caution">
    <text evidence="2">The sequence shown here is derived from an EMBL/GenBank/DDBJ whole genome shotgun (WGS) entry which is preliminary data.</text>
</comment>
<proteinExistence type="predicted"/>
<dbReference type="InterPro" id="IPR037069">
    <property type="entry name" value="AcylCoA_DH/ox_N_sf"/>
</dbReference>
<dbReference type="Gene3D" id="1.10.540.10">
    <property type="entry name" value="Acyl-CoA dehydrogenase/oxidase, N-terminal domain"/>
    <property type="match status" value="1"/>
</dbReference>
<dbReference type="OrthoDB" id="3536625at2"/>
<protein>
    <submittedName>
        <fullName evidence="2">Acyl-CoA dehydrogenase</fullName>
    </submittedName>
</protein>